<sequence length="535" mass="59935">MDPSTFIPRLLHHPTAQLWMAISILTIITLKLTKLLSDIKRNPARLPLPPGPKGYPIIGNILDMPRSNQWRVYDDWAKTYGDVLSFEILGQRVVILNSLEAAQDLLEKRSAIYSDRPRWPMLELMDFGYNFGFRPYGSSWRRHRRAFNEHFRASAVQRYQPIQAQGTRAYLNKLLKSPQDFTSHLREALASVIMKISYGIEVEGFDDPYIVNVEESIKGLNLAAGQAGPGAFLVDLIPALKYVPNWFPGAGFKNKAAYWADVNKKVVTLPFNHVTRQIKEGTASSSIAASLIAGLPNGNQELLAEETTIAQNVAATAYLSGSDTTISAIQSFFLAMAMYPDVQKKAQAELDAVIGPQKLPEFVDRPSLPYVNALVMETLRWQLVLPLVPHRATEDDVYRGYFIPKGSVVLGNGWAVQHDEKVFDRPEEYYPERYLKDGKLDPHVRPPDIGAFGFGRRICPGRFFSDNSLFSIISCTLHVFNINRAIDEDGQQIPLSTEMTSGLLSYPKPFQVDVKPRSPTAEVLVQDSVLGDVVI</sequence>
<dbReference type="InterPro" id="IPR036396">
    <property type="entry name" value="Cyt_P450_sf"/>
</dbReference>
<dbReference type="EMBL" id="JAACJJ010000002">
    <property type="protein sequence ID" value="KAF5329779.1"/>
    <property type="molecule type" value="Genomic_DNA"/>
</dbReference>
<evidence type="ECO:0000256" key="7">
    <source>
        <dbReference type="ARBA" id="ARBA00023004"/>
    </source>
</evidence>
<evidence type="ECO:0008006" key="13">
    <source>
        <dbReference type="Google" id="ProtNLM"/>
    </source>
</evidence>
<accession>A0A8H5BUH8</accession>
<dbReference type="InterPro" id="IPR050364">
    <property type="entry name" value="Cytochrome_P450_fung"/>
</dbReference>
<reference evidence="11 12" key="1">
    <citation type="journal article" date="2020" name="ISME J.">
        <title>Uncovering the hidden diversity of litter-decomposition mechanisms in mushroom-forming fungi.</title>
        <authorList>
            <person name="Floudas D."/>
            <person name="Bentzer J."/>
            <person name="Ahren D."/>
            <person name="Johansson T."/>
            <person name="Persson P."/>
            <person name="Tunlid A."/>
        </authorList>
    </citation>
    <scope>NUCLEOTIDE SEQUENCE [LARGE SCALE GENOMIC DNA]</scope>
    <source>
        <strain evidence="11 12">CBS 101986</strain>
    </source>
</reference>
<dbReference type="OrthoDB" id="2789670at2759"/>
<evidence type="ECO:0000256" key="10">
    <source>
        <dbReference type="RuleBase" id="RU000461"/>
    </source>
</evidence>
<dbReference type="GO" id="GO:0005506">
    <property type="term" value="F:iron ion binding"/>
    <property type="evidence" value="ECO:0007669"/>
    <property type="project" value="InterPro"/>
</dbReference>
<organism evidence="11 12">
    <name type="scientific">Psilocybe cf. subviscida</name>
    <dbReference type="NCBI Taxonomy" id="2480587"/>
    <lineage>
        <taxon>Eukaryota</taxon>
        <taxon>Fungi</taxon>
        <taxon>Dikarya</taxon>
        <taxon>Basidiomycota</taxon>
        <taxon>Agaricomycotina</taxon>
        <taxon>Agaricomycetes</taxon>
        <taxon>Agaricomycetidae</taxon>
        <taxon>Agaricales</taxon>
        <taxon>Agaricineae</taxon>
        <taxon>Strophariaceae</taxon>
        <taxon>Psilocybe</taxon>
    </lineage>
</organism>
<comment type="similarity">
    <text evidence="3 10">Belongs to the cytochrome P450 family.</text>
</comment>
<dbReference type="AlphaFoldDB" id="A0A8H5BUH8"/>
<name>A0A8H5BUH8_9AGAR</name>
<dbReference type="InterPro" id="IPR002401">
    <property type="entry name" value="Cyt_P450_E_grp-I"/>
</dbReference>
<evidence type="ECO:0000256" key="9">
    <source>
        <dbReference type="PIRSR" id="PIRSR602401-1"/>
    </source>
</evidence>
<dbReference type="GO" id="GO:0016705">
    <property type="term" value="F:oxidoreductase activity, acting on paired donors, with incorporation or reduction of molecular oxygen"/>
    <property type="evidence" value="ECO:0007669"/>
    <property type="project" value="InterPro"/>
</dbReference>
<dbReference type="PROSITE" id="PS00086">
    <property type="entry name" value="CYTOCHROME_P450"/>
    <property type="match status" value="1"/>
</dbReference>
<dbReference type="GO" id="GO:0004497">
    <property type="term" value="F:monooxygenase activity"/>
    <property type="evidence" value="ECO:0007669"/>
    <property type="project" value="UniProtKB-KW"/>
</dbReference>
<keyword evidence="6 10" id="KW-0560">Oxidoreductase</keyword>
<evidence type="ECO:0000256" key="4">
    <source>
        <dbReference type="ARBA" id="ARBA00022617"/>
    </source>
</evidence>
<dbReference type="GO" id="GO:0020037">
    <property type="term" value="F:heme binding"/>
    <property type="evidence" value="ECO:0007669"/>
    <property type="project" value="InterPro"/>
</dbReference>
<dbReference type="Gene3D" id="1.10.630.10">
    <property type="entry name" value="Cytochrome P450"/>
    <property type="match status" value="1"/>
</dbReference>
<keyword evidence="5 9" id="KW-0479">Metal-binding</keyword>
<gene>
    <name evidence="11" type="ORF">D9619_009098</name>
</gene>
<evidence type="ECO:0000256" key="1">
    <source>
        <dbReference type="ARBA" id="ARBA00001971"/>
    </source>
</evidence>
<feature type="binding site" description="axial binding residue" evidence="9">
    <location>
        <position position="459"/>
    </location>
    <ligand>
        <name>heme</name>
        <dbReference type="ChEBI" id="CHEBI:30413"/>
    </ligand>
    <ligandPart>
        <name>Fe</name>
        <dbReference type="ChEBI" id="CHEBI:18248"/>
    </ligandPart>
</feature>
<evidence type="ECO:0000313" key="11">
    <source>
        <dbReference type="EMBL" id="KAF5329779.1"/>
    </source>
</evidence>
<protein>
    <recommendedName>
        <fullName evidence="13">Cytochrome P450</fullName>
    </recommendedName>
</protein>
<evidence type="ECO:0000313" key="12">
    <source>
        <dbReference type="Proteomes" id="UP000567179"/>
    </source>
</evidence>
<dbReference type="Pfam" id="PF00067">
    <property type="entry name" value="p450"/>
    <property type="match status" value="1"/>
</dbReference>
<evidence type="ECO:0000256" key="8">
    <source>
        <dbReference type="ARBA" id="ARBA00023033"/>
    </source>
</evidence>
<dbReference type="SUPFAM" id="SSF48264">
    <property type="entry name" value="Cytochrome P450"/>
    <property type="match status" value="1"/>
</dbReference>
<dbReference type="PANTHER" id="PTHR46300:SF7">
    <property type="entry name" value="P450, PUTATIVE (EUROFUNG)-RELATED"/>
    <property type="match status" value="1"/>
</dbReference>
<evidence type="ECO:0000256" key="5">
    <source>
        <dbReference type="ARBA" id="ARBA00022723"/>
    </source>
</evidence>
<dbReference type="PANTHER" id="PTHR46300">
    <property type="entry name" value="P450, PUTATIVE (EUROFUNG)-RELATED-RELATED"/>
    <property type="match status" value="1"/>
</dbReference>
<dbReference type="Proteomes" id="UP000567179">
    <property type="component" value="Unassembled WGS sequence"/>
</dbReference>
<evidence type="ECO:0000256" key="6">
    <source>
        <dbReference type="ARBA" id="ARBA00023002"/>
    </source>
</evidence>
<comment type="cofactor">
    <cofactor evidence="1 9">
        <name>heme</name>
        <dbReference type="ChEBI" id="CHEBI:30413"/>
    </cofactor>
</comment>
<keyword evidence="7 9" id="KW-0408">Iron</keyword>
<evidence type="ECO:0000256" key="3">
    <source>
        <dbReference type="ARBA" id="ARBA00010617"/>
    </source>
</evidence>
<evidence type="ECO:0000256" key="2">
    <source>
        <dbReference type="ARBA" id="ARBA00005179"/>
    </source>
</evidence>
<proteinExistence type="inferred from homology"/>
<keyword evidence="8 10" id="KW-0503">Monooxygenase</keyword>
<dbReference type="CDD" id="cd11065">
    <property type="entry name" value="CYP64-like"/>
    <property type="match status" value="1"/>
</dbReference>
<dbReference type="InterPro" id="IPR001128">
    <property type="entry name" value="Cyt_P450"/>
</dbReference>
<comment type="caution">
    <text evidence="11">The sequence shown here is derived from an EMBL/GenBank/DDBJ whole genome shotgun (WGS) entry which is preliminary data.</text>
</comment>
<dbReference type="PRINTS" id="PR00463">
    <property type="entry name" value="EP450I"/>
</dbReference>
<comment type="pathway">
    <text evidence="2">Secondary metabolite biosynthesis.</text>
</comment>
<keyword evidence="4 9" id="KW-0349">Heme</keyword>
<dbReference type="InterPro" id="IPR017972">
    <property type="entry name" value="Cyt_P450_CS"/>
</dbReference>
<keyword evidence="12" id="KW-1185">Reference proteome</keyword>